<feature type="coiled-coil region" evidence="2">
    <location>
        <begin position="259"/>
        <end position="293"/>
    </location>
</feature>
<dbReference type="GO" id="GO:0061630">
    <property type="term" value="F:ubiquitin protein ligase activity"/>
    <property type="evidence" value="ECO:0007669"/>
    <property type="project" value="TreeGrafter"/>
</dbReference>
<dbReference type="PANTHER" id="PTHR25462:SF291">
    <property type="entry name" value="E3 UBIQUITIN-PROTEIN LIGASE TRIM45"/>
    <property type="match status" value="1"/>
</dbReference>
<keyword evidence="2" id="KW-0175">Coiled coil</keyword>
<feature type="domain" description="B-box C-terminal" evidence="4">
    <location>
        <begin position="219"/>
        <end position="345"/>
    </location>
</feature>
<evidence type="ECO:0000256" key="1">
    <source>
        <dbReference type="PROSITE-ProRule" id="PRU00087"/>
    </source>
</evidence>
<accession>A0A1X7UMD6</accession>
<dbReference type="EnsemblMetazoa" id="Aqu2.1.28669_001">
    <property type="protein sequence ID" value="Aqu2.1.28669_001"/>
    <property type="gene ID" value="Aqu2.1.28669"/>
</dbReference>
<dbReference type="Gene3D" id="3.30.40.10">
    <property type="entry name" value="Zinc/RING finger domain, C3HC4 (zinc finger)"/>
    <property type="match status" value="1"/>
</dbReference>
<dbReference type="OrthoDB" id="6056825at2759"/>
<reference evidence="5" key="1">
    <citation type="submission" date="2017-05" db="UniProtKB">
        <authorList>
            <consortium name="EnsemblMetazoa"/>
        </authorList>
    </citation>
    <scope>IDENTIFICATION</scope>
</reference>
<feature type="region of interest" description="Disordered" evidence="3">
    <location>
        <begin position="1"/>
        <end position="25"/>
    </location>
</feature>
<evidence type="ECO:0000259" key="4">
    <source>
        <dbReference type="SMART" id="SM00502"/>
    </source>
</evidence>
<feature type="region of interest" description="Disordered" evidence="3">
    <location>
        <begin position="78"/>
        <end position="107"/>
    </location>
</feature>
<dbReference type="GO" id="GO:0008270">
    <property type="term" value="F:zinc ion binding"/>
    <property type="evidence" value="ECO:0007669"/>
    <property type="project" value="UniProtKB-KW"/>
</dbReference>
<dbReference type="InterPro" id="IPR013083">
    <property type="entry name" value="Znf_RING/FYVE/PHD"/>
</dbReference>
<dbReference type="SUPFAM" id="SSF57850">
    <property type="entry name" value="RING/U-box"/>
    <property type="match status" value="1"/>
</dbReference>
<dbReference type="PROSITE" id="PS50194">
    <property type="entry name" value="FILAMIN_REPEAT"/>
    <property type="match status" value="1"/>
</dbReference>
<dbReference type="AlphaFoldDB" id="A0A1X7UMD6"/>
<dbReference type="SUPFAM" id="SSF81296">
    <property type="entry name" value="E set domains"/>
    <property type="match status" value="1"/>
</dbReference>
<dbReference type="InterPro" id="IPR014756">
    <property type="entry name" value="Ig_E-set"/>
</dbReference>
<organism evidence="5">
    <name type="scientific">Amphimedon queenslandica</name>
    <name type="common">Sponge</name>
    <dbReference type="NCBI Taxonomy" id="400682"/>
    <lineage>
        <taxon>Eukaryota</taxon>
        <taxon>Metazoa</taxon>
        <taxon>Porifera</taxon>
        <taxon>Demospongiae</taxon>
        <taxon>Heteroscleromorpha</taxon>
        <taxon>Haplosclerida</taxon>
        <taxon>Niphatidae</taxon>
        <taxon>Amphimedon</taxon>
    </lineage>
</organism>
<protein>
    <recommendedName>
        <fullName evidence="4">B-box C-terminal domain-containing protein</fullName>
    </recommendedName>
</protein>
<evidence type="ECO:0000256" key="2">
    <source>
        <dbReference type="SAM" id="Coils"/>
    </source>
</evidence>
<dbReference type="InParanoid" id="A0A1X7UMD6"/>
<feature type="compositionally biased region" description="Basic and acidic residues" evidence="3">
    <location>
        <begin position="78"/>
        <end position="96"/>
    </location>
</feature>
<dbReference type="PANTHER" id="PTHR25462">
    <property type="entry name" value="BONUS, ISOFORM C-RELATED"/>
    <property type="match status" value="1"/>
</dbReference>
<dbReference type="SMART" id="SM00502">
    <property type="entry name" value="BBC"/>
    <property type="match status" value="1"/>
</dbReference>
<sequence>MAASDSEEQFYRLSPAAHEEEREPVNDSIIASGGFDIESFTRDHLHCPSCGKYYDDPRTLPCLDSYCRECLEKEARKQREEKEREREREAREREESGQAEEEPHDLDESYLETLRNSYNLTPVSTEGSTNEYSESLSNTFDCPQGCQCPTGISFDRDGDIDHIPPSNKFLGNMVKDVQLKNEVPAALGDDDDGEDDENHEIGHRSCKKIHLTTKCIDKETAAIVGVINDVHGVHNKIKTAIIKIENMKESVTDNKDAAITAINEHCDKLIADLEEQRERLINQTKEIHNKKMANLKEHQDALKRISDTLQKSIDFIGGSVNMAIPTEFMFLKESFHERLNYLKERYKDSDMLPSDVNENIHLKLNDDFSVDGALGQVVGTPFIENYTLESFPNPVRSRRAYSFKIQSRDICRTEVAGNVPMLEATICSVESLNPIQCFVKLNDEEGVYMVYFYPLRAGRHKVNVYRPQTRPLDDLFVKGCPFYIDVRR</sequence>
<name>A0A1X7UMD6_AMPQE</name>
<dbReference type="InterPro" id="IPR003649">
    <property type="entry name" value="Bbox_C"/>
</dbReference>
<dbReference type="InterPro" id="IPR047153">
    <property type="entry name" value="TRIM45/56/19-like"/>
</dbReference>
<proteinExistence type="predicted"/>
<evidence type="ECO:0000256" key="3">
    <source>
        <dbReference type="SAM" id="MobiDB-lite"/>
    </source>
</evidence>
<evidence type="ECO:0000313" key="5">
    <source>
        <dbReference type="EnsemblMetazoa" id="Aqu2.1.28669_001"/>
    </source>
</evidence>
<feature type="compositionally biased region" description="Acidic residues" evidence="3">
    <location>
        <begin position="97"/>
        <end position="107"/>
    </location>
</feature>
<dbReference type="InterPro" id="IPR017868">
    <property type="entry name" value="Filamin/ABP280_repeat-like"/>
</dbReference>
<feature type="repeat" description="Filamin" evidence="1">
    <location>
        <begin position="442"/>
        <end position="486"/>
    </location>
</feature>